<name>A0A917BCX5_9MICO</name>
<evidence type="ECO:0000313" key="1">
    <source>
        <dbReference type="EMBL" id="GGF36765.1"/>
    </source>
</evidence>
<sequence>MYQHIDLMAAQSMAHERERTLQRDLAQRGSRPGQAHGHAVTRAELARHVWIGRMLVRAHLRPAPVQ</sequence>
<comment type="caution">
    <text evidence="1">The sequence shown here is derived from an EMBL/GenBank/DDBJ whole genome shotgun (WGS) entry which is preliminary data.</text>
</comment>
<keyword evidence="2" id="KW-1185">Reference proteome</keyword>
<gene>
    <name evidence="1" type="ORF">GCM10011366_00500</name>
</gene>
<evidence type="ECO:0000313" key="2">
    <source>
        <dbReference type="Proteomes" id="UP000605670"/>
    </source>
</evidence>
<dbReference type="AlphaFoldDB" id="A0A917BCX5"/>
<proteinExistence type="predicted"/>
<reference evidence="1" key="2">
    <citation type="submission" date="2020-09" db="EMBL/GenBank/DDBJ databases">
        <authorList>
            <person name="Sun Q."/>
            <person name="Zhou Y."/>
        </authorList>
    </citation>
    <scope>NUCLEOTIDE SEQUENCE</scope>
    <source>
        <strain evidence="1">CGMCC 1.12160</strain>
    </source>
</reference>
<protein>
    <submittedName>
        <fullName evidence="1">Uncharacterized protein</fullName>
    </submittedName>
</protein>
<reference evidence="1" key="1">
    <citation type="journal article" date="2014" name="Int. J. Syst. Evol. Microbiol.">
        <title>Complete genome sequence of Corynebacterium casei LMG S-19264T (=DSM 44701T), isolated from a smear-ripened cheese.</title>
        <authorList>
            <consortium name="US DOE Joint Genome Institute (JGI-PGF)"/>
            <person name="Walter F."/>
            <person name="Albersmeier A."/>
            <person name="Kalinowski J."/>
            <person name="Ruckert C."/>
        </authorList>
    </citation>
    <scope>NUCLEOTIDE SEQUENCE</scope>
    <source>
        <strain evidence="1">CGMCC 1.12160</strain>
    </source>
</reference>
<dbReference type="RefSeq" id="WP_188427634.1">
    <property type="nucleotide sequence ID" value="NZ_BAABKH010000007.1"/>
</dbReference>
<dbReference type="EMBL" id="BMEM01000001">
    <property type="protein sequence ID" value="GGF36765.1"/>
    <property type="molecule type" value="Genomic_DNA"/>
</dbReference>
<organism evidence="1 2">
    <name type="scientific">Ornithinimicrobium tianjinense</name>
    <dbReference type="NCBI Taxonomy" id="1195761"/>
    <lineage>
        <taxon>Bacteria</taxon>
        <taxon>Bacillati</taxon>
        <taxon>Actinomycetota</taxon>
        <taxon>Actinomycetes</taxon>
        <taxon>Micrococcales</taxon>
        <taxon>Ornithinimicrobiaceae</taxon>
        <taxon>Ornithinimicrobium</taxon>
    </lineage>
</organism>
<dbReference type="Proteomes" id="UP000605670">
    <property type="component" value="Unassembled WGS sequence"/>
</dbReference>
<accession>A0A917BCX5</accession>